<dbReference type="EMBL" id="JBFAKC010000003">
    <property type="protein sequence ID" value="MEV0707510.1"/>
    <property type="molecule type" value="Genomic_DNA"/>
</dbReference>
<dbReference type="RefSeq" id="WP_357781363.1">
    <property type="nucleotide sequence ID" value="NZ_JBFAKC010000003.1"/>
</dbReference>
<evidence type="ECO:0000313" key="2">
    <source>
        <dbReference type="EMBL" id="MEV0707510.1"/>
    </source>
</evidence>
<reference evidence="2 3" key="1">
    <citation type="submission" date="2024-06" db="EMBL/GenBank/DDBJ databases">
        <title>The Natural Products Discovery Center: Release of the First 8490 Sequenced Strains for Exploring Actinobacteria Biosynthetic Diversity.</title>
        <authorList>
            <person name="Kalkreuter E."/>
            <person name="Kautsar S.A."/>
            <person name="Yang D."/>
            <person name="Bader C.D."/>
            <person name="Teijaro C.N."/>
            <person name="Fluegel L."/>
            <person name="Davis C.M."/>
            <person name="Simpson J.R."/>
            <person name="Lauterbach L."/>
            <person name="Steele A.D."/>
            <person name="Gui C."/>
            <person name="Meng S."/>
            <person name="Li G."/>
            <person name="Viehrig K."/>
            <person name="Ye F."/>
            <person name="Su P."/>
            <person name="Kiefer A.F."/>
            <person name="Nichols A."/>
            <person name="Cepeda A.J."/>
            <person name="Yan W."/>
            <person name="Fan B."/>
            <person name="Jiang Y."/>
            <person name="Adhikari A."/>
            <person name="Zheng C.-J."/>
            <person name="Schuster L."/>
            <person name="Cowan T.M."/>
            <person name="Smanski M.J."/>
            <person name="Chevrette M.G."/>
            <person name="De Carvalho L.P.S."/>
            <person name="Shen B."/>
        </authorList>
    </citation>
    <scope>NUCLEOTIDE SEQUENCE [LARGE SCALE GENOMIC DNA]</scope>
    <source>
        <strain evidence="2 3">NPDC050403</strain>
    </source>
</reference>
<keyword evidence="3" id="KW-1185">Reference proteome</keyword>
<organism evidence="2 3">
    <name type="scientific">Nocardia aurea</name>
    <dbReference type="NCBI Taxonomy" id="2144174"/>
    <lineage>
        <taxon>Bacteria</taxon>
        <taxon>Bacillati</taxon>
        <taxon>Actinomycetota</taxon>
        <taxon>Actinomycetes</taxon>
        <taxon>Mycobacteriales</taxon>
        <taxon>Nocardiaceae</taxon>
        <taxon>Nocardia</taxon>
    </lineage>
</organism>
<evidence type="ECO:0000313" key="3">
    <source>
        <dbReference type="Proteomes" id="UP001551695"/>
    </source>
</evidence>
<evidence type="ECO:0008006" key="4">
    <source>
        <dbReference type="Google" id="ProtNLM"/>
    </source>
</evidence>
<dbReference type="Proteomes" id="UP001551695">
    <property type="component" value="Unassembled WGS sequence"/>
</dbReference>
<proteinExistence type="predicted"/>
<comment type="caution">
    <text evidence="2">The sequence shown here is derived from an EMBL/GenBank/DDBJ whole genome shotgun (WGS) entry which is preliminary data.</text>
</comment>
<sequence length="435" mass="42706">MSVPLDQSVVDLLRQSAVGPMLDRPVNDVLKEMGLPALPEIPGLPPMPDLPPLPVIDLSVLAKPLTDLAGSFGTGTLPAAGQAAAGPPVDPAQVMQIVSTVLQTATTLGSSALQLAMTLWQSAASAEAAEKGGAAAKDTAAVADQSAQTSVGVATAASSVFQGSSQMTAIITKFMASVTAAAPFLATPPGQAFLVALTTETISEALAVIAKTRGELTVHSAAMAETGTKVPVTQAPKNVDAMQAISQVMQILGPLTSLATTMPQQLMAVNTALNTPKSIASKGTEGLDPASTDDLGGFGDGGGSGVLGGGPIGFGAIGGGSARELASWSSARGAGPLGAAGASAPSAEATGATQAMTRGGAMSSPGMMPMGGAAGAAAARTGESTSEGLRGLLVTEQHGNEVVGDIEGASLPVVGAAERVSEPLDSDSPDKALTL</sequence>
<accession>A0ABV3FQD8</accession>
<gene>
    <name evidence="2" type="ORF">AB0I48_08115</name>
</gene>
<feature type="region of interest" description="Disordered" evidence="1">
    <location>
        <begin position="335"/>
        <end position="383"/>
    </location>
</feature>
<protein>
    <recommendedName>
        <fullName evidence="4">PPE family protein</fullName>
    </recommendedName>
</protein>
<name>A0ABV3FQD8_9NOCA</name>
<evidence type="ECO:0000256" key="1">
    <source>
        <dbReference type="SAM" id="MobiDB-lite"/>
    </source>
</evidence>